<reference evidence="3 4" key="1">
    <citation type="submission" date="2020-04" db="EMBL/GenBank/DDBJ databases">
        <title>Donghicola sp., a member of the Rhodobacteraceae family isolated from mangrove forest in Thailand.</title>
        <authorList>
            <person name="Charoenyingcharoen P."/>
            <person name="Yukphan P."/>
        </authorList>
    </citation>
    <scope>NUCLEOTIDE SEQUENCE [LARGE SCALE GENOMIC DNA]</scope>
    <source>
        <strain evidence="3 4">B5-SW-15</strain>
    </source>
</reference>
<comment type="caution">
    <text evidence="3">The sequence shown here is derived from an EMBL/GenBank/DDBJ whole genome shotgun (WGS) entry which is preliminary data.</text>
</comment>
<dbReference type="AlphaFoldDB" id="A0A850PYF8"/>
<dbReference type="Gene3D" id="3.40.1740.10">
    <property type="entry name" value="VC0467-like"/>
    <property type="match status" value="1"/>
</dbReference>
<dbReference type="InterPro" id="IPR003774">
    <property type="entry name" value="AlgH-like"/>
</dbReference>
<accession>A0A850PYF8</accession>
<dbReference type="Pfam" id="PF02622">
    <property type="entry name" value="DUF179"/>
    <property type="match status" value="1"/>
</dbReference>
<dbReference type="GO" id="GO:0005829">
    <property type="term" value="C:cytosol"/>
    <property type="evidence" value="ECO:0007669"/>
    <property type="project" value="TreeGrafter"/>
</dbReference>
<gene>
    <name evidence="3" type="ORF">HJ536_00700</name>
</gene>
<organism evidence="3 4">
    <name type="scientific">Donghicola mangrovi</name>
    <dbReference type="NCBI Taxonomy" id="2729614"/>
    <lineage>
        <taxon>Bacteria</taxon>
        <taxon>Pseudomonadati</taxon>
        <taxon>Pseudomonadota</taxon>
        <taxon>Alphaproteobacteria</taxon>
        <taxon>Rhodobacterales</taxon>
        <taxon>Roseobacteraceae</taxon>
        <taxon>Donghicola</taxon>
    </lineage>
</organism>
<evidence type="ECO:0000256" key="2">
    <source>
        <dbReference type="HAMAP-Rule" id="MF_00758"/>
    </source>
</evidence>
<sequence>MDITRSTDLTGKLLIAMPEMGDPRFERSVVFLCAHSDEGAMGLIVNKPTEDVLLGDLLEQLEIPLGPEGRNIQVHYGGPVEHGRGFVLHSNDYQSDTATLKVDSRFGMTATVDILQALAEGAGPVQAIMALGYAGWGPNQLEEELQDNGWLVCDADPDLVFDEEDADKWTGALHLLGIDVLNLSAVQGHA</sequence>
<dbReference type="HAMAP" id="MF_00758">
    <property type="entry name" value="UPF0301"/>
    <property type="match status" value="1"/>
</dbReference>
<dbReference type="Proteomes" id="UP000592216">
    <property type="component" value="Unassembled WGS sequence"/>
</dbReference>
<evidence type="ECO:0000313" key="3">
    <source>
        <dbReference type="EMBL" id="NVO21863.1"/>
    </source>
</evidence>
<comment type="similarity">
    <text evidence="1 2">Belongs to the UPF0301 (AlgH) family.</text>
</comment>
<dbReference type="EMBL" id="JABCJE010000001">
    <property type="protein sequence ID" value="NVO21863.1"/>
    <property type="molecule type" value="Genomic_DNA"/>
</dbReference>
<evidence type="ECO:0000313" key="4">
    <source>
        <dbReference type="Proteomes" id="UP000592216"/>
    </source>
</evidence>
<dbReference type="PANTHER" id="PTHR30327:SF1">
    <property type="entry name" value="UPF0301 PROTEIN YQGE"/>
    <property type="match status" value="1"/>
</dbReference>
<dbReference type="NCBIfam" id="NF001268">
    <property type="entry name" value="PRK00228.1-4"/>
    <property type="match status" value="1"/>
</dbReference>
<proteinExistence type="inferred from homology"/>
<evidence type="ECO:0000256" key="1">
    <source>
        <dbReference type="ARBA" id="ARBA00009600"/>
    </source>
</evidence>
<protein>
    <recommendedName>
        <fullName evidence="2">UPF0301 protein HJ536_00700</fullName>
    </recommendedName>
</protein>
<dbReference type="SUPFAM" id="SSF143456">
    <property type="entry name" value="VC0467-like"/>
    <property type="match status" value="1"/>
</dbReference>
<name>A0A850PYF8_9RHOB</name>
<dbReference type="PANTHER" id="PTHR30327">
    <property type="entry name" value="UNCHARACTERIZED PROTEIN YQGE"/>
    <property type="match status" value="1"/>
</dbReference>
<dbReference type="RefSeq" id="WP_177156351.1">
    <property type="nucleotide sequence ID" value="NZ_JABCJE010000001.1"/>
</dbReference>